<evidence type="ECO:0000256" key="1">
    <source>
        <dbReference type="SAM" id="MobiDB-lite"/>
    </source>
</evidence>
<feature type="compositionally biased region" description="Basic residues" evidence="1">
    <location>
        <begin position="63"/>
        <end position="78"/>
    </location>
</feature>
<evidence type="ECO:0000313" key="2">
    <source>
        <dbReference type="EnsemblPlants" id="AET3Gv20327600.3"/>
    </source>
</evidence>
<organism evidence="2 3">
    <name type="scientific">Aegilops tauschii subsp. strangulata</name>
    <name type="common">Goatgrass</name>
    <dbReference type="NCBI Taxonomy" id="200361"/>
    <lineage>
        <taxon>Eukaryota</taxon>
        <taxon>Viridiplantae</taxon>
        <taxon>Streptophyta</taxon>
        <taxon>Embryophyta</taxon>
        <taxon>Tracheophyta</taxon>
        <taxon>Spermatophyta</taxon>
        <taxon>Magnoliopsida</taxon>
        <taxon>Liliopsida</taxon>
        <taxon>Poales</taxon>
        <taxon>Poaceae</taxon>
        <taxon>BOP clade</taxon>
        <taxon>Pooideae</taxon>
        <taxon>Triticodae</taxon>
        <taxon>Triticeae</taxon>
        <taxon>Triticinae</taxon>
        <taxon>Aegilops</taxon>
    </lineage>
</organism>
<dbReference type="AlphaFoldDB" id="A0A453EFT9"/>
<reference evidence="2" key="4">
    <citation type="submission" date="2019-03" db="UniProtKB">
        <authorList>
            <consortium name="EnsemblPlants"/>
        </authorList>
    </citation>
    <scope>IDENTIFICATION</scope>
</reference>
<sequence>MAKPQQEVYFVFMNFDPVYERLRADRSDEAGVGDAGRVPEPEARQAPRQAPPARHLLEEVLARHRRRIRRRDHRRSGHRERAEVGEGGEGGGEEPGACL</sequence>
<dbReference type="PANTHER" id="PTHR37379:SF1">
    <property type="entry name" value="OS01G0220500 PROTEIN"/>
    <property type="match status" value="1"/>
</dbReference>
<reference evidence="3" key="1">
    <citation type="journal article" date="2014" name="Science">
        <title>Ancient hybridizations among the ancestral genomes of bread wheat.</title>
        <authorList>
            <consortium name="International Wheat Genome Sequencing Consortium,"/>
            <person name="Marcussen T."/>
            <person name="Sandve S.R."/>
            <person name="Heier L."/>
            <person name="Spannagl M."/>
            <person name="Pfeifer M."/>
            <person name="Jakobsen K.S."/>
            <person name="Wulff B.B."/>
            <person name="Steuernagel B."/>
            <person name="Mayer K.F."/>
            <person name="Olsen O.A."/>
        </authorList>
    </citation>
    <scope>NUCLEOTIDE SEQUENCE [LARGE SCALE GENOMIC DNA]</scope>
    <source>
        <strain evidence="3">cv. AL8/78</strain>
    </source>
</reference>
<protein>
    <submittedName>
        <fullName evidence="2">Uncharacterized protein</fullName>
    </submittedName>
</protein>
<proteinExistence type="predicted"/>
<reference evidence="2" key="3">
    <citation type="journal article" date="2017" name="Nature">
        <title>Genome sequence of the progenitor of the wheat D genome Aegilops tauschii.</title>
        <authorList>
            <person name="Luo M.C."/>
            <person name="Gu Y.Q."/>
            <person name="Puiu D."/>
            <person name="Wang H."/>
            <person name="Twardziok S.O."/>
            <person name="Deal K.R."/>
            <person name="Huo N."/>
            <person name="Zhu T."/>
            <person name="Wang L."/>
            <person name="Wang Y."/>
            <person name="McGuire P.E."/>
            <person name="Liu S."/>
            <person name="Long H."/>
            <person name="Ramasamy R.K."/>
            <person name="Rodriguez J.C."/>
            <person name="Van S.L."/>
            <person name="Yuan L."/>
            <person name="Wang Z."/>
            <person name="Xia Z."/>
            <person name="Xiao L."/>
            <person name="Anderson O.D."/>
            <person name="Ouyang S."/>
            <person name="Liang Y."/>
            <person name="Zimin A.V."/>
            <person name="Pertea G."/>
            <person name="Qi P."/>
            <person name="Bennetzen J.L."/>
            <person name="Dai X."/>
            <person name="Dawson M.W."/>
            <person name="Muller H.G."/>
            <person name="Kugler K."/>
            <person name="Rivarola-Duarte L."/>
            <person name="Spannagl M."/>
            <person name="Mayer K.F.X."/>
            <person name="Lu F.H."/>
            <person name="Bevan M.W."/>
            <person name="Leroy P."/>
            <person name="Li P."/>
            <person name="You F.M."/>
            <person name="Sun Q."/>
            <person name="Liu Z."/>
            <person name="Lyons E."/>
            <person name="Wicker T."/>
            <person name="Salzberg S.L."/>
            <person name="Devos K.M."/>
            <person name="Dvorak J."/>
        </authorList>
    </citation>
    <scope>NUCLEOTIDE SEQUENCE [LARGE SCALE GENOMIC DNA]</scope>
    <source>
        <strain evidence="2">cv. AL8/78</strain>
    </source>
</reference>
<name>A0A453EFT9_AEGTS</name>
<reference evidence="3" key="2">
    <citation type="journal article" date="2017" name="Nat. Plants">
        <title>The Aegilops tauschii genome reveals multiple impacts of transposons.</title>
        <authorList>
            <person name="Zhao G."/>
            <person name="Zou C."/>
            <person name="Li K."/>
            <person name="Wang K."/>
            <person name="Li T."/>
            <person name="Gao L."/>
            <person name="Zhang X."/>
            <person name="Wang H."/>
            <person name="Yang Z."/>
            <person name="Liu X."/>
            <person name="Jiang W."/>
            <person name="Mao L."/>
            <person name="Kong X."/>
            <person name="Jiao Y."/>
            <person name="Jia J."/>
        </authorList>
    </citation>
    <scope>NUCLEOTIDE SEQUENCE [LARGE SCALE GENOMIC DNA]</scope>
    <source>
        <strain evidence="3">cv. AL8/78</strain>
    </source>
</reference>
<dbReference type="Gramene" id="AET3Gv20327600.3">
    <property type="protein sequence ID" value="AET3Gv20327600.3"/>
    <property type="gene ID" value="AET3Gv20327600"/>
</dbReference>
<dbReference type="EnsemblPlants" id="AET3Gv20327600.3">
    <property type="protein sequence ID" value="AET3Gv20327600.3"/>
    <property type="gene ID" value="AET3Gv20327600"/>
</dbReference>
<feature type="compositionally biased region" description="Gly residues" evidence="1">
    <location>
        <begin position="85"/>
        <end position="99"/>
    </location>
</feature>
<reference evidence="2" key="5">
    <citation type="journal article" date="2021" name="G3 (Bethesda)">
        <title>Aegilops tauschii genome assembly Aet v5.0 features greater sequence contiguity and improved annotation.</title>
        <authorList>
            <person name="Wang L."/>
            <person name="Zhu T."/>
            <person name="Rodriguez J.C."/>
            <person name="Deal K.R."/>
            <person name="Dubcovsky J."/>
            <person name="McGuire P.E."/>
            <person name="Lux T."/>
            <person name="Spannagl M."/>
            <person name="Mayer K.F.X."/>
            <person name="Baldrich P."/>
            <person name="Meyers B.C."/>
            <person name="Huo N."/>
            <person name="Gu Y.Q."/>
            <person name="Zhou H."/>
            <person name="Devos K.M."/>
            <person name="Bennetzen J.L."/>
            <person name="Unver T."/>
            <person name="Budak H."/>
            <person name="Gulick P.J."/>
            <person name="Galiba G."/>
            <person name="Kalapos B."/>
            <person name="Nelson D.R."/>
            <person name="Li P."/>
            <person name="You F.M."/>
            <person name="Luo M.C."/>
            <person name="Dvorak J."/>
        </authorList>
    </citation>
    <scope>NUCLEOTIDE SEQUENCE [LARGE SCALE GENOMIC DNA]</scope>
    <source>
        <strain evidence="2">cv. AL8/78</strain>
    </source>
</reference>
<dbReference type="Proteomes" id="UP000015105">
    <property type="component" value="Chromosome 3D"/>
</dbReference>
<dbReference type="PANTHER" id="PTHR37379">
    <property type="entry name" value="OS01G0220500 PROTEIN"/>
    <property type="match status" value="1"/>
</dbReference>
<accession>A0A453EFT9</accession>
<keyword evidence="3" id="KW-1185">Reference proteome</keyword>
<evidence type="ECO:0000313" key="3">
    <source>
        <dbReference type="Proteomes" id="UP000015105"/>
    </source>
</evidence>
<feature type="region of interest" description="Disordered" evidence="1">
    <location>
        <begin position="26"/>
        <end position="99"/>
    </location>
</feature>